<accession>A0ABD1HEE0</accession>
<evidence type="ECO:0000313" key="3">
    <source>
        <dbReference type="Proteomes" id="UP001567538"/>
    </source>
</evidence>
<evidence type="ECO:0000313" key="2">
    <source>
        <dbReference type="EMBL" id="KAL1554345.1"/>
    </source>
</evidence>
<keyword evidence="3" id="KW-1185">Reference proteome</keyword>
<comment type="caution">
    <text evidence="2">The sequence shown here is derived from an EMBL/GenBank/DDBJ whole genome shotgun (WGS) entry which is preliminary data.</text>
</comment>
<name>A0ABD1HEE0_SALDI</name>
<dbReference type="PANTHER" id="PTHR36388">
    <property type="entry name" value="OS02G0469000 PROTEIN"/>
    <property type="match status" value="1"/>
</dbReference>
<sequence>MFSPEDVAWADSCLSKDPGMLDSGWNSLRDALFTAFNAQHDPSEYKSEDSPERANMDVVFDEDSGTVIDNPGGKTVNGIAAVSEGTSSGLSSEFQSPLYDLDEIPFPRLSKQMEIHSTQGRNDHHKLETTPLSIADTSDRAEASGDEISNHEDVDSDPFWSKHKMEEVFLPTYDENLKDLGLSDPEVDFVFQESKLQQSTEEIFVIWDFDSTPEENDIVKQLNKALAGNPAPPFLDDSESWIGLQDRSVDDIISGIADLSLSQNLDKEELA</sequence>
<dbReference type="PANTHER" id="PTHR36388:SF1">
    <property type="entry name" value="OS02G0469000 PROTEIN"/>
    <property type="match status" value="1"/>
</dbReference>
<protein>
    <submittedName>
        <fullName evidence="2">Uncharacterized protein</fullName>
    </submittedName>
</protein>
<feature type="region of interest" description="Disordered" evidence="1">
    <location>
        <begin position="115"/>
        <end position="155"/>
    </location>
</feature>
<dbReference type="AlphaFoldDB" id="A0ABD1HEE0"/>
<feature type="compositionally biased region" description="Basic and acidic residues" evidence="1">
    <location>
        <begin position="137"/>
        <end position="153"/>
    </location>
</feature>
<evidence type="ECO:0000256" key="1">
    <source>
        <dbReference type="SAM" id="MobiDB-lite"/>
    </source>
</evidence>
<dbReference type="EMBL" id="JBEAFC010000006">
    <property type="protein sequence ID" value="KAL1554345.1"/>
    <property type="molecule type" value="Genomic_DNA"/>
</dbReference>
<dbReference type="Proteomes" id="UP001567538">
    <property type="component" value="Unassembled WGS sequence"/>
</dbReference>
<gene>
    <name evidence="2" type="ORF">AAHA92_14912</name>
</gene>
<reference evidence="2 3" key="1">
    <citation type="submission" date="2024-06" db="EMBL/GenBank/DDBJ databases">
        <title>A chromosome level genome sequence of Diviner's sage (Salvia divinorum).</title>
        <authorList>
            <person name="Ford S.A."/>
            <person name="Ro D.-K."/>
            <person name="Ness R.W."/>
            <person name="Phillips M.A."/>
        </authorList>
    </citation>
    <scope>NUCLEOTIDE SEQUENCE [LARGE SCALE GENOMIC DNA]</scope>
    <source>
        <strain evidence="2">SAF-2024a</strain>
        <tissue evidence="2">Leaf</tissue>
    </source>
</reference>
<proteinExistence type="predicted"/>
<organism evidence="2 3">
    <name type="scientific">Salvia divinorum</name>
    <name type="common">Maria pastora</name>
    <name type="synonym">Diviner's sage</name>
    <dbReference type="NCBI Taxonomy" id="28513"/>
    <lineage>
        <taxon>Eukaryota</taxon>
        <taxon>Viridiplantae</taxon>
        <taxon>Streptophyta</taxon>
        <taxon>Embryophyta</taxon>
        <taxon>Tracheophyta</taxon>
        <taxon>Spermatophyta</taxon>
        <taxon>Magnoliopsida</taxon>
        <taxon>eudicotyledons</taxon>
        <taxon>Gunneridae</taxon>
        <taxon>Pentapetalae</taxon>
        <taxon>asterids</taxon>
        <taxon>lamiids</taxon>
        <taxon>Lamiales</taxon>
        <taxon>Lamiaceae</taxon>
        <taxon>Nepetoideae</taxon>
        <taxon>Mentheae</taxon>
        <taxon>Salviinae</taxon>
        <taxon>Salvia</taxon>
        <taxon>Salvia subgen. Calosphace</taxon>
    </lineage>
</organism>